<feature type="compositionally biased region" description="Basic residues" evidence="1">
    <location>
        <begin position="271"/>
        <end position="280"/>
    </location>
</feature>
<evidence type="ECO:0000313" key="4">
    <source>
        <dbReference type="Proteomes" id="UP000838412"/>
    </source>
</evidence>
<reference evidence="3" key="1">
    <citation type="submission" date="2022-01" db="EMBL/GenBank/DDBJ databases">
        <authorList>
            <person name="Braso-Vives M."/>
        </authorList>
    </citation>
    <scope>NUCLEOTIDE SEQUENCE</scope>
</reference>
<feature type="region of interest" description="Disordered" evidence="1">
    <location>
        <begin position="271"/>
        <end position="302"/>
    </location>
</feature>
<evidence type="ECO:0000256" key="1">
    <source>
        <dbReference type="SAM" id="MobiDB-lite"/>
    </source>
</evidence>
<dbReference type="PANTHER" id="PTHR47691:SF3">
    <property type="entry name" value="HTH-TYPE TRANSCRIPTIONAL REGULATOR RV0890C-RELATED"/>
    <property type="match status" value="1"/>
</dbReference>
<keyword evidence="2" id="KW-0472">Membrane</keyword>
<dbReference type="SUPFAM" id="SSF52540">
    <property type="entry name" value="P-loop containing nucleoside triphosphate hydrolases"/>
    <property type="match status" value="1"/>
</dbReference>
<sequence>MDSLHRQVILDCYDDIRRDMDPTLILRYGRIDWRDGDQGLIKGKVRNMGKYYGATDLLEKLLDLPYDGFEDFIQSLKDVPYNHLVQQLLETRVRLQTAVENGQIRRRDLGRRPQDITRWTRRRQGAAGVLLAGLVICAWILAVDYRSGLNGTPSMALFPRRLRTFVGREDVFSDIDACLKQNQTCLIKGLGGVGKTTLAIEYGHRRADWYPGGVFWVRQAVTMPPNVDSKPRRVRFITIQEGLEALDLNDSFGGNTEPIFGNHPRSAVLKRNNRQRKRKRSLEDEFDREAAPKTAEQKSDDITNLPEALQCLRRLKKFVVREGHTNVLDNILETENVLEEKWCEERLVRSSSKTVKQTTVTDFFRKR</sequence>
<accession>A0A8K0A255</accession>
<organism evidence="3 4">
    <name type="scientific">Branchiostoma lanceolatum</name>
    <name type="common">Common lancelet</name>
    <name type="synonym">Amphioxus lanceolatum</name>
    <dbReference type="NCBI Taxonomy" id="7740"/>
    <lineage>
        <taxon>Eukaryota</taxon>
        <taxon>Metazoa</taxon>
        <taxon>Chordata</taxon>
        <taxon>Cephalochordata</taxon>
        <taxon>Leptocardii</taxon>
        <taxon>Amphioxiformes</taxon>
        <taxon>Branchiostomatidae</taxon>
        <taxon>Branchiostoma</taxon>
    </lineage>
</organism>
<keyword evidence="2" id="KW-1133">Transmembrane helix</keyword>
<feature type="transmembrane region" description="Helical" evidence="2">
    <location>
        <begin position="126"/>
        <end position="145"/>
    </location>
</feature>
<evidence type="ECO:0000313" key="3">
    <source>
        <dbReference type="EMBL" id="CAH1267189.1"/>
    </source>
</evidence>
<dbReference type="AlphaFoldDB" id="A0A8K0A255"/>
<name>A0A8K0A255_BRALA</name>
<gene>
    <name evidence="3" type="primary">Hypp3708</name>
    <name evidence="3" type="ORF">BLAG_LOCUS20639</name>
</gene>
<dbReference type="EMBL" id="OV696691">
    <property type="protein sequence ID" value="CAH1267189.1"/>
    <property type="molecule type" value="Genomic_DNA"/>
</dbReference>
<keyword evidence="2" id="KW-0812">Transmembrane</keyword>
<dbReference type="InterPro" id="IPR027417">
    <property type="entry name" value="P-loop_NTPase"/>
</dbReference>
<dbReference type="Gene3D" id="1.10.533.10">
    <property type="entry name" value="Death Domain, Fas"/>
    <property type="match status" value="1"/>
</dbReference>
<dbReference type="Proteomes" id="UP000838412">
    <property type="component" value="Chromosome 6"/>
</dbReference>
<dbReference type="Gene3D" id="3.40.50.300">
    <property type="entry name" value="P-loop containing nucleotide triphosphate hydrolases"/>
    <property type="match status" value="1"/>
</dbReference>
<dbReference type="InterPro" id="IPR011029">
    <property type="entry name" value="DEATH-like_dom_sf"/>
</dbReference>
<protein>
    <submittedName>
        <fullName evidence="3">Hypp3708 protein</fullName>
    </submittedName>
</protein>
<dbReference type="PANTHER" id="PTHR47691">
    <property type="entry name" value="REGULATOR-RELATED"/>
    <property type="match status" value="1"/>
</dbReference>
<feature type="compositionally biased region" description="Basic and acidic residues" evidence="1">
    <location>
        <begin position="288"/>
        <end position="301"/>
    </location>
</feature>
<dbReference type="OrthoDB" id="10038138at2759"/>
<proteinExistence type="predicted"/>
<evidence type="ECO:0000256" key="2">
    <source>
        <dbReference type="SAM" id="Phobius"/>
    </source>
</evidence>
<keyword evidence="4" id="KW-1185">Reference proteome</keyword>